<dbReference type="InterPro" id="IPR033788">
    <property type="entry name" value="VbhA-like"/>
</dbReference>
<evidence type="ECO:0000313" key="9">
    <source>
        <dbReference type="EMBL" id="MBM7635601.1"/>
    </source>
</evidence>
<keyword evidence="1" id="KW-0808">Transferase</keyword>
<keyword evidence="3" id="KW-0547">Nucleotide-binding</keyword>
<dbReference type="Pfam" id="PF02661">
    <property type="entry name" value="Fic"/>
    <property type="match status" value="1"/>
</dbReference>
<comment type="catalytic activity">
    <reaction evidence="6">
        <text>L-threonyl-[protein] + ATP = 3-O-(5'-adenylyl)-L-threonyl-[protein] + diphosphate</text>
        <dbReference type="Rhea" id="RHEA:54292"/>
        <dbReference type="Rhea" id="RHEA-COMP:11060"/>
        <dbReference type="Rhea" id="RHEA-COMP:13847"/>
        <dbReference type="ChEBI" id="CHEBI:30013"/>
        <dbReference type="ChEBI" id="CHEBI:30616"/>
        <dbReference type="ChEBI" id="CHEBI:33019"/>
        <dbReference type="ChEBI" id="CHEBI:138113"/>
        <dbReference type="EC" id="2.7.7.108"/>
    </reaction>
</comment>
<dbReference type="InterPro" id="IPR003812">
    <property type="entry name" value="Fido"/>
</dbReference>
<sequence>MMQPTYHIDNPQLSYQTKLDLWQTGFGLQKVDGLTPSAYMVELAECQARGDYSYEQVYEEITTYHKMKDNSTAEADLVSLRIAELLSRSGFSFSPATLLTIHRELFQDIFDDSIPIGQFRQTNISKKEAVLNGESVVYADFSMIQATLDYDFQQEKTFHYSGLSKEAIVQHIQSFMSGIWQIHPFREGNTRTTTVFLIKYLREFGFEVDNRPFQKHAQFFRDALVLDNAKILQKRPEFLTSFFENLLLEGENDLSKEKMYRSLGLETSEAIKESE</sequence>
<dbReference type="PANTHER" id="PTHR39560">
    <property type="entry name" value="PROTEIN ADENYLYLTRANSFERASE FIC-RELATED"/>
    <property type="match status" value="1"/>
</dbReference>
<dbReference type="Gene3D" id="1.10.3290.10">
    <property type="entry name" value="Fido-like domain"/>
    <property type="match status" value="1"/>
</dbReference>
<reference evidence="9 10" key="1">
    <citation type="submission" date="2021-01" db="EMBL/GenBank/DDBJ databases">
        <title>Genomic Encyclopedia of Type Strains, Phase IV (KMG-IV): sequencing the most valuable type-strain genomes for metagenomic binning, comparative biology and taxonomic classification.</title>
        <authorList>
            <person name="Goeker M."/>
        </authorList>
    </citation>
    <scope>NUCLEOTIDE SEQUENCE [LARGE SCALE GENOMIC DNA]</scope>
    <source>
        <strain evidence="9 10">DSM 27513</strain>
    </source>
</reference>
<dbReference type="Proteomes" id="UP000809081">
    <property type="component" value="Unassembled WGS sequence"/>
</dbReference>
<name>A0ABS2PKX7_9STRE</name>
<keyword evidence="2" id="KW-0548">Nucleotidyltransferase</keyword>
<evidence type="ECO:0000256" key="7">
    <source>
        <dbReference type="ARBA" id="ARBA00048696"/>
    </source>
</evidence>
<evidence type="ECO:0000256" key="1">
    <source>
        <dbReference type="ARBA" id="ARBA00022679"/>
    </source>
</evidence>
<dbReference type="InterPro" id="IPR036597">
    <property type="entry name" value="Fido-like_dom_sf"/>
</dbReference>
<proteinExistence type="predicted"/>
<dbReference type="PANTHER" id="PTHR39560:SF1">
    <property type="entry name" value="PROTEIN ADENYLYLTRANSFERASE FIC-RELATED"/>
    <property type="match status" value="1"/>
</dbReference>
<accession>A0ABS2PKX7</accession>
<organism evidence="9 10">
    <name type="scientific">Streptococcus saliviloxodontae</name>
    <dbReference type="NCBI Taxonomy" id="1349416"/>
    <lineage>
        <taxon>Bacteria</taxon>
        <taxon>Bacillati</taxon>
        <taxon>Bacillota</taxon>
        <taxon>Bacilli</taxon>
        <taxon>Lactobacillales</taxon>
        <taxon>Streptococcaceae</taxon>
        <taxon>Streptococcus</taxon>
    </lineage>
</organism>
<evidence type="ECO:0000256" key="6">
    <source>
        <dbReference type="ARBA" id="ARBA00047939"/>
    </source>
</evidence>
<dbReference type="PROSITE" id="PS51459">
    <property type="entry name" value="FIDO"/>
    <property type="match status" value="1"/>
</dbReference>
<protein>
    <recommendedName>
        <fullName evidence="5">protein adenylyltransferase</fullName>
        <ecNumber evidence="5">2.7.7.108</ecNumber>
    </recommendedName>
</protein>
<evidence type="ECO:0000256" key="5">
    <source>
        <dbReference type="ARBA" id="ARBA00034531"/>
    </source>
</evidence>
<comment type="catalytic activity">
    <reaction evidence="7">
        <text>L-tyrosyl-[protein] + ATP = O-(5'-adenylyl)-L-tyrosyl-[protein] + diphosphate</text>
        <dbReference type="Rhea" id="RHEA:54288"/>
        <dbReference type="Rhea" id="RHEA-COMP:10136"/>
        <dbReference type="Rhea" id="RHEA-COMP:13846"/>
        <dbReference type="ChEBI" id="CHEBI:30616"/>
        <dbReference type="ChEBI" id="CHEBI:33019"/>
        <dbReference type="ChEBI" id="CHEBI:46858"/>
        <dbReference type="ChEBI" id="CHEBI:83624"/>
        <dbReference type="EC" id="2.7.7.108"/>
    </reaction>
</comment>
<evidence type="ECO:0000313" key="10">
    <source>
        <dbReference type="Proteomes" id="UP000809081"/>
    </source>
</evidence>
<dbReference type="EC" id="2.7.7.108" evidence="5"/>
<dbReference type="CDD" id="cd11586">
    <property type="entry name" value="VbhA_like"/>
    <property type="match status" value="1"/>
</dbReference>
<evidence type="ECO:0000256" key="2">
    <source>
        <dbReference type="ARBA" id="ARBA00022695"/>
    </source>
</evidence>
<evidence type="ECO:0000256" key="4">
    <source>
        <dbReference type="ARBA" id="ARBA00022840"/>
    </source>
</evidence>
<comment type="caution">
    <text evidence="9">The sequence shown here is derived from an EMBL/GenBank/DDBJ whole genome shotgun (WGS) entry which is preliminary data.</text>
</comment>
<gene>
    <name evidence="9" type="ORF">JOC31_000402</name>
</gene>
<dbReference type="SUPFAM" id="SSF140931">
    <property type="entry name" value="Fic-like"/>
    <property type="match status" value="1"/>
</dbReference>
<feature type="domain" description="Fido" evidence="8">
    <location>
        <begin position="93"/>
        <end position="245"/>
    </location>
</feature>
<dbReference type="EMBL" id="JAFBEI010000006">
    <property type="protein sequence ID" value="MBM7635601.1"/>
    <property type="molecule type" value="Genomic_DNA"/>
</dbReference>
<evidence type="ECO:0000256" key="3">
    <source>
        <dbReference type="ARBA" id="ARBA00022741"/>
    </source>
</evidence>
<evidence type="ECO:0000259" key="8">
    <source>
        <dbReference type="PROSITE" id="PS51459"/>
    </source>
</evidence>
<keyword evidence="10" id="KW-1185">Reference proteome</keyword>
<keyword evidence="4" id="KW-0067">ATP-binding</keyword>